<dbReference type="GO" id="GO:0008270">
    <property type="term" value="F:zinc ion binding"/>
    <property type="evidence" value="ECO:0007669"/>
    <property type="project" value="UniProtKB-KW"/>
</dbReference>
<evidence type="ECO:0000256" key="14">
    <source>
        <dbReference type="ARBA" id="ARBA00024209"/>
    </source>
</evidence>
<feature type="signal peptide" evidence="16">
    <location>
        <begin position="1"/>
        <end position="26"/>
    </location>
</feature>
<dbReference type="AlphaFoldDB" id="A0AAW0M5P9"/>
<reference evidence="18" key="1">
    <citation type="submission" date="2017-12" db="EMBL/GenBank/DDBJ databases">
        <authorList>
            <person name="Barbosa P."/>
            <person name="Usie A."/>
            <person name="Ramos A.M."/>
        </authorList>
    </citation>
    <scope>NUCLEOTIDE SEQUENCE</scope>
    <source>
        <strain evidence="18">HL8</strain>
        <tissue evidence="18">Leaves</tissue>
    </source>
</reference>
<sequence length="329" mass="37721">MDISQGNKVFSSFLLFMLFIVDLGEGHNRCGHHGPDIRFPFRLKDRQPDQQCGYPGFDLYCSDEHETVLELPTSVKVFVKRIDYQSQLIQVTNSDNCFPLKIRGLNLSSSPFQFKTENFLEDYALFNCTSETDIPYPRINCLSSFSTSVYAFLSDNYIDEFPIISCTKMYSVSSVPSDIWDFTFLELTWSEPKCRDCEVKGEKCRFKNNSTDFNIECFNPYGNKGIVFYPISTFIITTSSSRLKPTCIDLIKFISILGPFLLALAVYAFYHWHPTDRPSMKSVVQMLEGKGDKLTMPPNPFASTSSRRVNESMPTRHLIQELEVIPESN</sequence>
<keyword evidence="13 15" id="KW-0472">Membrane</keyword>
<keyword evidence="11" id="KW-0862">Zinc</keyword>
<comment type="pathway">
    <text evidence="3">Protein modification; protein ubiquitination.</text>
</comment>
<feature type="domain" description="Wall-associated receptor kinase galacturonan-binding" evidence="17">
    <location>
        <begin position="28"/>
        <end position="92"/>
    </location>
</feature>
<evidence type="ECO:0000256" key="5">
    <source>
        <dbReference type="ARBA" id="ARBA00022679"/>
    </source>
</evidence>
<organism evidence="18">
    <name type="scientific">Quercus suber</name>
    <name type="common">Cork oak</name>
    <dbReference type="NCBI Taxonomy" id="58331"/>
    <lineage>
        <taxon>Eukaryota</taxon>
        <taxon>Viridiplantae</taxon>
        <taxon>Streptophyta</taxon>
        <taxon>Embryophyta</taxon>
        <taxon>Tracheophyta</taxon>
        <taxon>Spermatophyta</taxon>
        <taxon>Magnoliopsida</taxon>
        <taxon>eudicotyledons</taxon>
        <taxon>Gunneridae</taxon>
        <taxon>Pentapetalae</taxon>
        <taxon>rosids</taxon>
        <taxon>fabids</taxon>
        <taxon>Fagales</taxon>
        <taxon>Fagaceae</taxon>
        <taxon>Quercus</taxon>
    </lineage>
</organism>
<comment type="catalytic activity">
    <reaction evidence="1">
        <text>S-ubiquitinyl-[E2 ubiquitin-conjugating enzyme]-L-cysteine + [acceptor protein]-L-lysine = [E2 ubiquitin-conjugating enzyme]-L-cysteine + N(6)-ubiquitinyl-[acceptor protein]-L-lysine.</text>
        <dbReference type="EC" id="2.3.2.27"/>
    </reaction>
</comment>
<dbReference type="InterPro" id="IPR046948">
    <property type="entry name" value="ATL20-22-like"/>
</dbReference>
<evidence type="ECO:0000256" key="15">
    <source>
        <dbReference type="SAM" id="Phobius"/>
    </source>
</evidence>
<reference evidence="18" key="3">
    <citation type="submission" date="2023-07" db="EMBL/GenBank/DDBJ databases">
        <title>An improved reference 1 genome and first organelle genomes of Quercus suber.</title>
        <authorList>
            <consortium name="Genosuber Consortium"/>
            <person name="Usie A."/>
            <person name="Serra O."/>
            <person name="Barros P."/>
        </authorList>
    </citation>
    <scope>NUCLEOTIDE SEQUENCE</scope>
    <source>
        <strain evidence="18">HL8</strain>
        <tissue evidence="18">Leaves</tissue>
    </source>
</reference>
<proteinExistence type="inferred from homology"/>
<evidence type="ECO:0000256" key="10">
    <source>
        <dbReference type="ARBA" id="ARBA00022786"/>
    </source>
</evidence>
<dbReference type="Pfam" id="PF13947">
    <property type="entry name" value="GUB_WAK_bind"/>
    <property type="match status" value="1"/>
</dbReference>
<evidence type="ECO:0000256" key="8">
    <source>
        <dbReference type="ARBA" id="ARBA00022729"/>
    </source>
</evidence>
<dbReference type="GO" id="GO:0016020">
    <property type="term" value="C:membrane"/>
    <property type="evidence" value="ECO:0007669"/>
    <property type="project" value="UniProtKB-SubCell"/>
</dbReference>
<keyword evidence="7" id="KW-0479">Metal-binding</keyword>
<evidence type="ECO:0000256" key="7">
    <source>
        <dbReference type="ARBA" id="ARBA00022723"/>
    </source>
</evidence>
<name>A0AAW0M5P9_QUESU</name>
<dbReference type="EC" id="2.3.2.27" evidence="4"/>
<protein>
    <recommendedName>
        <fullName evidence="4">RING-type E3 ubiquitin transferase</fullName>
        <ecNumber evidence="4">2.3.2.27</ecNumber>
    </recommendedName>
</protein>
<comment type="similarity">
    <text evidence="14">Belongs to the RING-type zinc finger family. ATL subfamily.</text>
</comment>
<comment type="subcellular location">
    <subcellularLocation>
        <location evidence="2">Membrane</location>
        <topology evidence="2">Single-pass membrane protein</topology>
    </subcellularLocation>
</comment>
<dbReference type="PANTHER" id="PTHR46279:SF9">
    <property type="entry name" value="OS01G0116300 PROTEIN"/>
    <property type="match status" value="1"/>
</dbReference>
<keyword evidence="6 15" id="KW-0812">Transmembrane</keyword>
<accession>A0AAW0M5P9</accession>
<dbReference type="GO" id="GO:0061630">
    <property type="term" value="F:ubiquitin protein ligase activity"/>
    <property type="evidence" value="ECO:0007669"/>
    <property type="project" value="UniProtKB-EC"/>
</dbReference>
<evidence type="ECO:0000256" key="11">
    <source>
        <dbReference type="ARBA" id="ARBA00022833"/>
    </source>
</evidence>
<reference evidence="18" key="2">
    <citation type="journal article" date="2018" name="Sci. Data">
        <title>The draft genome sequence of cork oak.</title>
        <authorList>
            <person name="Ramos A.M."/>
            <person name="Usie A."/>
            <person name="Barbosa P."/>
            <person name="Barros P.M."/>
            <person name="Capote T."/>
            <person name="Chaves I."/>
            <person name="Simoes F."/>
            <person name="Abreu I."/>
            <person name="Carrasquinho I."/>
            <person name="Faro C."/>
            <person name="Guimaraes J.B."/>
            <person name="Mendonca D."/>
            <person name="Nobrega F."/>
            <person name="Rodrigues L."/>
            <person name="Saibo N.J.M."/>
            <person name="Varela M.C."/>
            <person name="Egas C."/>
            <person name="Matos J."/>
            <person name="Miguel C.M."/>
            <person name="Oliveira M.M."/>
            <person name="Ricardo C.P."/>
            <person name="Goncalves S."/>
        </authorList>
    </citation>
    <scope>NUCLEOTIDE SEQUENCE [LARGE SCALE GENOMIC DNA]</scope>
    <source>
        <strain evidence="18">HL8</strain>
    </source>
</reference>
<dbReference type="PANTHER" id="PTHR46279">
    <property type="entry name" value="RING/U-BOX SUPERFAMILY PROTEIN"/>
    <property type="match status" value="1"/>
</dbReference>
<evidence type="ECO:0000256" key="13">
    <source>
        <dbReference type="ARBA" id="ARBA00023136"/>
    </source>
</evidence>
<feature type="chain" id="PRO_5043710126" description="RING-type E3 ubiquitin transferase" evidence="16">
    <location>
        <begin position="27"/>
        <end position="329"/>
    </location>
</feature>
<evidence type="ECO:0000256" key="3">
    <source>
        <dbReference type="ARBA" id="ARBA00004906"/>
    </source>
</evidence>
<keyword evidence="12 15" id="KW-1133">Transmembrane helix</keyword>
<evidence type="ECO:0000256" key="16">
    <source>
        <dbReference type="SAM" id="SignalP"/>
    </source>
</evidence>
<evidence type="ECO:0000256" key="6">
    <source>
        <dbReference type="ARBA" id="ARBA00022692"/>
    </source>
</evidence>
<evidence type="ECO:0000256" key="9">
    <source>
        <dbReference type="ARBA" id="ARBA00022771"/>
    </source>
</evidence>
<evidence type="ECO:0000256" key="12">
    <source>
        <dbReference type="ARBA" id="ARBA00022989"/>
    </source>
</evidence>
<evidence type="ECO:0000256" key="2">
    <source>
        <dbReference type="ARBA" id="ARBA00004167"/>
    </source>
</evidence>
<gene>
    <name evidence="18" type="primary">ATL22_1</name>
    <name evidence="18" type="ORF">CFP56_013878</name>
</gene>
<comment type="caution">
    <text evidence="18">The sequence shown here is derived from an EMBL/GenBank/DDBJ whole genome shotgun (WGS) entry which is preliminary data.</text>
</comment>
<keyword evidence="10" id="KW-0833">Ubl conjugation pathway</keyword>
<evidence type="ECO:0000259" key="17">
    <source>
        <dbReference type="Pfam" id="PF13947"/>
    </source>
</evidence>
<keyword evidence="5" id="KW-0808">Transferase</keyword>
<keyword evidence="9" id="KW-0863">Zinc-finger</keyword>
<evidence type="ECO:0000256" key="4">
    <source>
        <dbReference type="ARBA" id="ARBA00012483"/>
    </source>
</evidence>
<dbReference type="EMBL" id="PKMF04000021">
    <property type="protein sequence ID" value="KAK7858147.1"/>
    <property type="molecule type" value="Genomic_DNA"/>
</dbReference>
<dbReference type="GO" id="GO:0030247">
    <property type="term" value="F:polysaccharide binding"/>
    <property type="evidence" value="ECO:0007669"/>
    <property type="project" value="InterPro"/>
</dbReference>
<dbReference type="InterPro" id="IPR025287">
    <property type="entry name" value="WAK_GUB"/>
</dbReference>
<feature type="transmembrane region" description="Helical" evidence="15">
    <location>
        <begin position="250"/>
        <end position="270"/>
    </location>
</feature>
<evidence type="ECO:0000256" key="1">
    <source>
        <dbReference type="ARBA" id="ARBA00000900"/>
    </source>
</evidence>
<keyword evidence="8 16" id="KW-0732">Signal</keyword>
<evidence type="ECO:0000313" key="18">
    <source>
        <dbReference type="EMBL" id="KAK7858147.1"/>
    </source>
</evidence>